<dbReference type="SUPFAM" id="SSF140924">
    <property type="entry name" value="Duffy binding domain-like"/>
    <property type="match status" value="4"/>
</dbReference>
<dbReference type="Gene3D" id="1.20.1310.20">
    <property type="entry name" value="Duffy-antigen binding domain"/>
    <property type="match status" value="2"/>
</dbReference>
<feature type="compositionally biased region" description="Pro residues" evidence="2">
    <location>
        <begin position="1716"/>
        <end position="1739"/>
    </location>
</feature>
<dbReference type="FunFam" id="1.20.58.830:FF:000001">
    <property type="entry name" value="Erythrocyte membrane protein 1, PfEMP1"/>
    <property type="match status" value="1"/>
</dbReference>
<feature type="region of interest" description="Disordered" evidence="2">
    <location>
        <begin position="930"/>
        <end position="984"/>
    </location>
</feature>
<feature type="compositionally biased region" description="Low complexity" evidence="2">
    <location>
        <begin position="951"/>
        <end position="979"/>
    </location>
</feature>
<feature type="domain" description="Plasmodium falciparum erythrocyte membrane protein 1 acidic terminal segment" evidence="5">
    <location>
        <begin position="1751"/>
        <end position="2260"/>
    </location>
</feature>
<dbReference type="InterPro" id="IPR029211">
    <property type="entry name" value="PfEMP1_ATS"/>
</dbReference>
<reference evidence="10" key="1">
    <citation type="submission" date="2015-07" db="EMBL/GenBank/DDBJ databases">
        <title>Annotation of Plasmodium falciparum IGH-CR14.</title>
        <authorList>
            <consortium name="The Broad Institute Genome Sequencing Platform"/>
            <person name="Volkman S.K."/>
            <person name="Neafsey D.E."/>
            <person name="Dash A.P."/>
            <person name="Chitnis C.E."/>
            <person name="Hartl D.L."/>
            <person name="Young S.K."/>
            <person name="Zeng Q."/>
            <person name="Koehrsen M."/>
            <person name="Alvarado L."/>
            <person name="Berlin A."/>
            <person name="Borenstein D."/>
            <person name="Chapman S.B."/>
            <person name="Chen Z."/>
            <person name="Engels R."/>
            <person name="Freedman E."/>
            <person name="Gellesch M."/>
            <person name="Goldberg J."/>
            <person name="Griggs A."/>
            <person name="Gujja S."/>
            <person name="Heilman E.R."/>
            <person name="Heiman D.I."/>
            <person name="Howarth C."/>
            <person name="Jen D."/>
            <person name="Larson L."/>
            <person name="Mehta T."/>
            <person name="Neiman D."/>
            <person name="Park D."/>
            <person name="Pearson M."/>
            <person name="Roberts A."/>
            <person name="Saif S."/>
            <person name="Shea T."/>
            <person name="Shenoy N."/>
            <person name="Sisk P."/>
            <person name="Stolte C."/>
            <person name="Sykes S."/>
            <person name="Walk T."/>
            <person name="White J."/>
            <person name="Yandava C."/>
            <person name="Haas B."/>
            <person name="Henn M.R."/>
            <person name="Nusbaum C."/>
            <person name="Birren B."/>
        </authorList>
    </citation>
    <scope>NUCLEOTIDE SEQUENCE [LARGE SCALE GENOMIC DNA]</scope>
    <source>
        <strain evidence="10">IGH-CR14</strain>
    </source>
</reference>
<dbReference type="Pfam" id="PF05424">
    <property type="entry name" value="Duffy_binding"/>
    <property type="match status" value="2"/>
</dbReference>
<dbReference type="InterPro" id="IPR029210">
    <property type="entry name" value="PfEMP1_NTS"/>
</dbReference>
<feature type="region of interest" description="Disordered" evidence="2">
    <location>
        <begin position="1"/>
        <end position="25"/>
    </location>
</feature>
<dbReference type="Pfam" id="PF18562">
    <property type="entry name" value="CIDR1_gamma"/>
    <property type="match status" value="1"/>
</dbReference>
<organism evidence="9 10">
    <name type="scientific">Plasmodium falciparum IGH-CR14</name>
    <dbReference type="NCBI Taxonomy" id="580059"/>
    <lineage>
        <taxon>Eukaryota</taxon>
        <taxon>Sar</taxon>
        <taxon>Alveolata</taxon>
        <taxon>Apicomplexa</taxon>
        <taxon>Aconoidasida</taxon>
        <taxon>Haemosporida</taxon>
        <taxon>Plasmodiidae</taxon>
        <taxon>Plasmodium</taxon>
        <taxon>Plasmodium (Laverania)</taxon>
    </lineage>
</organism>
<feature type="compositionally biased region" description="Low complexity" evidence="2">
    <location>
        <begin position="2078"/>
        <end position="2116"/>
    </location>
</feature>
<name>A0A0L1IAQ4_PLAFA</name>
<feature type="compositionally biased region" description="Low complexity" evidence="2">
    <location>
        <begin position="1041"/>
        <end position="1051"/>
    </location>
</feature>
<dbReference type="InterPro" id="IPR004258">
    <property type="entry name" value="DBL"/>
</dbReference>
<dbReference type="GO" id="GO:0016020">
    <property type="term" value="C:membrane"/>
    <property type="evidence" value="ECO:0007669"/>
    <property type="project" value="InterPro"/>
</dbReference>
<dbReference type="InterPro" id="IPR044932">
    <property type="entry name" value="PfEMP1_ATS_sf"/>
</dbReference>
<dbReference type="FunFam" id="1.20.58.1930:FF:000001">
    <property type="entry name" value="Erythrocyte membrane protein 1, PfEMP1"/>
    <property type="match status" value="1"/>
</dbReference>
<dbReference type="Gene3D" id="1.20.58.830">
    <property type="match status" value="3"/>
</dbReference>
<dbReference type="InterPro" id="IPR008602">
    <property type="entry name" value="Duffy-antigen-binding"/>
</dbReference>
<evidence type="ECO:0000313" key="9">
    <source>
        <dbReference type="EMBL" id="KNG76228.1"/>
    </source>
</evidence>
<evidence type="ECO:0000259" key="8">
    <source>
        <dbReference type="Pfam" id="PF22672"/>
    </source>
</evidence>
<feature type="domain" description="Cysteine-rich interdomain region 1 gamma" evidence="7">
    <location>
        <begin position="1439"/>
        <end position="1489"/>
    </location>
</feature>
<feature type="region of interest" description="Disordered" evidence="2">
    <location>
        <begin position="1169"/>
        <end position="1225"/>
    </location>
</feature>
<feature type="domain" description="Duffy-binding-like" evidence="3">
    <location>
        <begin position="620"/>
        <end position="765"/>
    </location>
</feature>
<sequence length="2260" mass="257490">MRPPAQGSRQRGKKEDTPNYKDAQDAKHLLDMIGETVHKKVRGDALPYNDALQGRLKQVTYPKDERPTDSTSSNPCELNYKYHTNVTSTVIDPCNKRSRERFSEVSGAECDEKKIKDSKGGACAPFRRLHLCDKNIQQIKTENITTHNLLADVCQAAKFEGQSITREYPKYIATYNDSPSKMCTMLARSFADIGDIVRGKDLYLGYNRKEKAQKEKLENKLKEYFENIHDKLEQPAKEHYGSDKENYYQLREDWWALNRQEIWKAITCERPGGTYFRKTCVWENETQNNCRCTTHDVPTYFDYVPQYLRWFEEWAEDFCRKRKHKLQNAKEQCREGEDQSGGERYCDFNGYDCKGTASGKHKYLWDYKCAGCFFWCSDFRKWMKNQQKEFDKQVKKYGTEISGAVGGVSSRQRRAVGGETATNYEEYESKFYKILKDDYENVDAFLEKLSKEGICQSQPQVEDEKASSVNFTNGHSNKTFSHTEICEPCPWCGVNGTKGNWERIDDHNACKEEELYTPKNNVNPTKINVLTSGEGREDIAKRLNAFCQTQNGGGGSGYCGGTNSDSSLCEPWQCYEFKDLQKDGQDVGEDDNLKGAGGLCILEKTNSEENGKKQKTFNNFFNFWVAHVLKDSIEWREKLGKCLENGKKTCKNKQCRKNCECYESWVKQKGEEWKLIEPHYKKQDFGQGWTPYNVLEWNLQYDYFPSIVKAYPGVKFVEEIKKKNIIDENINHILNATRDDNSIDKLLLYEKEIAETCKEKNPEKCPEDTAGGRSLVTQRGPTVDSETNVQPADPKDTDHDSSDEDDEDDDSSDDHVQELETEENEAEPAKEEEEESQEPDKGPQQEEEKGPKVKVDTKLDVCATVATALKGDKSLNAACALKYVTGKNYGWRCVAPSGTTSGGKDGATGGSICVPPRRRKLYIGKLEQWANSSGSDTQARGSEPQVGEASQQQEQQQQQQQQQQQTHSTDSSSTTPTSNSRDDDLRNAFIQSAAVETFFLWHKYKADKQKEIAEKKKRELEENGELPFTFATESSGDMKALPGAAAQAPQLTSKNSDDPNDPNNIYSGKIPPDFLRQMFYTLADYKDILYSGSNDNTKSSTYNDIISGDKEMKAKEEKVKKAIQEFFQNGDSKPASDKDPESWWNNNAKHIWHGMICALTYEEKDAKGQSAKIEQNEDLKEKLLDKDGNKPKEDGNYTYEKVELKDEKSETRPKPQNPATSSDTPLLSEFVLRPPYFRYLEEWGETFCRERKKRLDQIYKDCYKNGERCSGDGLECNDPVPKNEEIFGDFDCSTCARHCRFYKKWIDIKKKEFDKQSNAYGQQKENYVNGNNKGGGDNGFCTKLKENYTDAASFLNRLKSGPCKKDNGESNGNDHEEDEIKFDEKHKTFKHTQYCDPCSKFKINCKENGNCKRDTENKCDGKTPIDAKQIEQMKNSTPDVVMRVSDNDTSTFEGDDLKVCEGKGIFKGISEDVWKCGEYCGVHVCTLKKNVNNGKGDEKPIIMKELLQRWLEYFFEDYNKINKKLKTCTKSENKSTCIKGCVEKWIDKKKEEWKNINNNYLEQYTKDNESSSNDLYSFLEQAPFHDEVNKAIKPCSDLHQFEESRHCNGAANTEKVKDGNKSYVIDCMLNKLQQKATSCAEAHKENSVQTCSPAPRETPDDEEDLTLEETEENPEEAKKNMMPTICEDMVPQEPEAEVEDGCKPARAPSADTKSDQPPPAIPTPAAPIPQPQPQPPPQADEPFNRDILEKTIPFGVALALGSIAFLFLKKKTKSTIDLLRVINIPKSDYNIPTKLSPNRYIPYTSGKYRGKRYIYLEGDSGTDSGYTDHYSDITSSSESEYEELDINDIYVPGSPKYKTLIEVVLEPSGNNTTGSGKNTPSDTQNDIQNDGIPSSKITDNEWNQLKYEFISQYLQSEQPNDIPNDYKSGNSSTNTNITTMSRHTLDQKPFITSIHDRNLYSGEEYSYNVNMVNSMDDIPINRDNNVYSGIDLINDTLSGNQHIDIYDELLKRKENELFGTNHVKHTSTHSVAKPARDDPIHNQLELFHKWLDRHRDMCEQWNNKEELLDKLKEEWNKDNNNNSGTPSDNTTPTTGITPPTSDNTPPTTGNTPPTSDIPSGKLSDTPSDNNIHSDIHSSDIPSGKQSDIPSDNNIHSDIPYVLNTDVSIQIDMDNPKPINEFTNMDTYPENSTMDSILEDLDKYNEPYYDVQDDIYYDVNDHDTSTVDSNNMDVPSKVQIEMDVNTKLVKEKYPIADVWDI</sequence>
<dbReference type="Pfam" id="PF15445">
    <property type="entry name" value="ATS"/>
    <property type="match status" value="1"/>
</dbReference>
<feature type="compositionally biased region" description="Basic and acidic residues" evidence="2">
    <location>
        <begin position="1174"/>
        <end position="1213"/>
    </location>
</feature>
<accession>A0A0L1IAQ4</accession>
<feature type="compositionally biased region" description="Polar residues" evidence="2">
    <location>
        <begin position="775"/>
        <end position="790"/>
    </location>
</feature>
<feature type="coiled-coil region" evidence="1">
    <location>
        <begin position="207"/>
        <end position="234"/>
    </location>
</feature>
<dbReference type="FunFam" id="1.20.1310.20:FF:000001">
    <property type="entry name" value="Erythrocyte membrane protein 1, PfEMP1"/>
    <property type="match status" value="1"/>
</dbReference>
<feature type="region of interest" description="Disordered" evidence="2">
    <location>
        <begin position="758"/>
        <end position="853"/>
    </location>
</feature>
<feature type="domain" description="Duffy-binding-like" evidence="8">
    <location>
        <begin position="1242"/>
        <end position="1393"/>
    </location>
</feature>
<reference evidence="10" key="2">
    <citation type="submission" date="2015-07" db="EMBL/GenBank/DDBJ databases">
        <title>The genome sequence of Plasmodium falciparum IGH-CR14.</title>
        <authorList>
            <consortium name="The Broad Institute Genome Sequencing Platform"/>
            <person name="Volkman S.K."/>
            <person name="Neafsey D.E."/>
            <person name="Dash A.P."/>
            <person name="Chitnis C.E."/>
            <person name="Hartl D.L."/>
            <person name="Young S.K."/>
            <person name="Kodira C.D."/>
            <person name="Zeng Q."/>
            <person name="Koehrsen M."/>
            <person name="Godfrey P."/>
            <person name="Alvarado L."/>
            <person name="Berlin A."/>
            <person name="Borenstein D."/>
            <person name="Chen Z."/>
            <person name="Engels R."/>
            <person name="Freedman E."/>
            <person name="Gellesch M."/>
            <person name="Goldberg J."/>
            <person name="Griggs A."/>
            <person name="Gujja S."/>
            <person name="Heiman D."/>
            <person name="Hepburn T."/>
            <person name="Howarth C."/>
            <person name="Jen D."/>
            <person name="Larson L."/>
            <person name="Lewis B."/>
            <person name="Mehta T."/>
            <person name="Park D."/>
            <person name="Pearson M."/>
            <person name="Roberts A."/>
            <person name="Saif S."/>
            <person name="Shea T."/>
            <person name="Shenoy N."/>
            <person name="Sisk P."/>
            <person name="Stolte C."/>
            <person name="Sykes S."/>
            <person name="Walk T."/>
            <person name="White J."/>
            <person name="Yandava C."/>
            <person name="Wirth D.F."/>
            <person name="Nusbaum C."/>
            <person name="Birren B."/>
        </authorList>
    </citation>
    <scope>NUCLEOTIDE SEQUENCE [LARGE SCALE GENOMIC DNA]</scope>
    <source>
        <strain evidence="10">IGH-CR14</strain>
    </source>
</reference>
<feature type="compositionally biased region" description="Acidic residues" evidence="2">
    <location>
        <begin position="801"/>
        <end position="812"/>
    </location>
</feature>
<evidence type="ECO:0000259" key="6">
    <source>
        <dbReference type="Pfam" id="PF15447"/>
    </source>
</evidence>
<dbReference type="Gene3D" id="1.20.58.1930">
    <property type="match status" value="1"/>
</dbReference>
<feature type="region of interest" description="Disordered" evidence="2">
    <location>
        <begin position="1868"/>
        <end position="1887"/>
    </location>
</feature>
<evidence type="ECO:0000259" key="5">
    <source>
        <dbReference type="Pfam" id="PF15445"/>
    </source>
</evidence>
<dbReference type="InterPro" id="IPR042202">
    <property type="entry name" value="Duffy-ag-bd_sf"/>
</dbReference>
<dbReference type="GO" id="GO:0046789">
    <property type="term" value="F:host cell surface receptor binding"/>
    <property type="evidence" value="ECO:0007669"/>
    <property type="project" value="InterPro"/>
</dbReference>
<gene>
    <name evidence="9" type="ORF">PFMG_02495</name>
</gene>
<feature type="compositionally biased region" description="Polar residues" evidence="2">
    <location>
        <begin position="930"/>
        <end position="940"/>
    </location>
</feature>
<feature type="compositionally biased region" description="Basic and acidic residues" evidence="2">
    <location>
        <begin position="13"/>
        <end position="25"/>
    </location>
</feature>
<feature type="domain" description="Duffy-antigen binding" evidence="4">
    <location>
        <begin position="121"/>
        <end position="309"/>
    </location>
</feature>
<dbReference type="Proteomes" id="UP000054562">
    <property type="component" value="Unassembled WGS sequence"/>
</dbReference>
<evidence type="ECO:0000256" key="2">
    <source>
        <dbReference type="SAM" id="MobiDB-lite"/>
    </source>
</evidence>
<feature type="compositionally biased region" description="Acidic residues" evidence="2">
    <location>
        <begin position="819"/>
        <end position="837"/>
    </location>
</feature>
<dbReference type="FunFam" id="1.10.1900.40:FF:000001">
    <property type="entry name" value="Erythrocyte membrane protein 1"/>
    <property type="match status" value="1"/>
</dbReference>
<feature type="region of interest" description="Disordered" evidence="2">
    <location>
        <begin position="1041"/>
        <end position="1068"/>
    </location>
</feature>
<dbReference type="InterPro" id="IPR054595">
    <property type="entry name" value="DBL_C"/>
</dbReference>
<feature type="domain" description="Duffy-antigen binding" evidence="4">
    <location>
        <begin position="912"/>
        <end position="1169"/>
    </location>
</feature>
<feature type="region of interest" description="Disordered" evidence="2">
    <location>
        <begin position="2075"/>
        <end position="2155"/>
    </location>
</feature>
<feature type="domain" description="Duffy-binding-like" evidence="8">
    <location>
        <begin position="313"/>
        <end position="484"/>
    </location>
</feature>
<evidence type="ECO:0000259" key="7">
    <source>
        <dbReference type="Pfam" id="PF18562"/>
    </source>
</evidence>
<evidence type="ECO:0000313" key="10">
    <source>
        <dbReference type="Proteomes" id="UP000054562"/>
    </source>
</evidence>
<dbReference type="EMBL" id="GG665134">
    <property type="protein sequence ID" value="KNG76228.1"/>
    <property type="molecule type" value="Genomic_DNA"/>
</dbReference>
<protein>
    <submittedName>
        <fullName evidence="9">Erythrocyte membrane protein 1</fullName>
    </submittedName>
</protein>
<dbReference type="Gene3D" id="1.10.1900.40">
    <property type="entry name" value="Acidic terminal segments, variant surface antigen of PfEMP1"/>
    <property type="match status" value="2"/>
</dbReference>
<dbReference type="Pfam" id="PF22672">
    <property type="entry name" value="DBL_C"/>
    <property type="match status" value="2"/>
</dbReference>
<feature type="domain" description="Plasmodium falciparum erythrocyte membrane protein-1 N-terminal segment" evidence="6">
    <location>
        <begin position="25"/>
        <end position="58"/>
    </location>
</feature>
<feature type="domain" description="Duffy-binding-like" evidence="3">
    <location>
        <begin position="1506"/>
        <end position="1646"/>
    </location>
</feature>
<dbReference type="Pfam" id="PF15447">
    <property type="entry name" value="NTS"/>
    <property type="match status" value="1"/>
</dbReference>
<feature type="compositionally biased region" description="Basic and acidic residues" evidence="2">
    <location>
        <begin position="758"/>
        <end position="767"/>
    </location>
</feature>
<evidence type="ECO:0000259" key="3">
    <source>
        <dbReference type="Pfam" id="PF03011"/>
    </source>
</evidence>
<keyword evidence="1" id="KW-0175">Coiled coil</keyword>
<dbReference type="InterPro" id="IPR041480">
    <property type="entry name" value="CIDR1_gamma"/>
</dbReference>
<feature type="region of interest" description="Disordered" evidence="2">
    <location>
        <begin position="1643"/>
        <end position="1743"/>
    </location>
</feature>
<evidence type="ECO:0000256" key="1">
    <source>
        <dbReference type="SAM" id="Coils"/>
    </source>
</evidence>
<feature type="compositionally biased region" description="Polar residues" evidence="2">
    <location>
        <begin position="2143"/>
        <end position="2155"/>
    </location>
</feature>
<dbReference type="Pfam" id="PF03011">
    <property type="entry name" value="PFEMP"/>
    <property type="match status" value="2"/>
</dbReference>
<proteinExistence type="predicted"/>
<feature type="compositionally biased region" description="Basic and acidic residues" evidence="2">
    <location>
        <begin position="838"/>
        <end position="853"/>
    </location>
</feature>
<evidence type="ECO:0000259" key="4">
    <source>
        <dbReference type="Pfam" id="PF05424"/>
    </source>
</evidence>
<feature type="compositionally biased region" description="Acidic residues" evidence="2">
    <location>
        <begin position="1659"/>
        <end position="1674"/>
    </location>
</feature>